<sequence>MRGSPFRVLVTGRPSLVLHTALQPNGTLYATSQHLRLSDDKDYDATEDIRFSLRNQLGRVVARPTLDDDVEIIVGAASGQYIYPATVIKYVSQLRSRARPTERLDTVLAWIDGDDSTLLESHPIGSGSAGSECGSLSEYPLAALDSLYRSILSAAAAEYIVSKESSDDDSVR</sequence>
<proteinExistence type="predicted"/>
<dbReference type="Proteomes" id="UP000298030">
    <property type="component" value="Unassembled WGS sequence"/>
</dbReference>
<name>A0A4Y7S3P5_COPMI</name>
<organism evidence="1 2">
    <name type="scientific">Coprinellus micaceus</name>
    <name type="common">Glistening ink-cap mushroom</name>
    <name type="synonym">Coprinus micaceus</name>
    <dbReference type="NCBI Taxonomy" id="71717"/>
    <lineage>
        <taxon>Eukaryota</taxon>
        <taxon>Fungi</taxon>
        <taxon>Dikarya</taxon>
        <taxon>Basidiomycota</taxon>
        <taxon>Agaricomycotina</taxon>
        <taxon>Agaricomycetes</taxon>
        <taxon>Agaricomycetidae</taxon>
        <taxon>Agaricales</taxon>
        <taxon>Agaricineae</taxon>
        <taxon>Psathyrellaceae</taxon>
        <taxon>Coprinellus</taxon>
    </lineage>
</organism>
<evidence type="ECO:0000313" key="2">
    <source>
        <dbReference type="Proteomes" id="UP000298030"/>
    </source>
</evidence>
<protein>
    <submittedName>
        <fullName evidence="1">Uncharacterized protein</fullName>
    </submittedName>
</protein>
<dbReference type="STRING" id="71717.A0A4Y7S3P5"/>
<evidence type="ECO:0000313" key="1">
    <source>
        <dbReference type="EMBL" id="TEB15817.1"/>
    </source>
</evidence>
<accession>A0A4Y7S3P5</accession>
<gene>
    <name evidence="1" type="ORF">FA13DRAFT_1874782</name>
</gene>
<comment type="caution">
    <text evidence="1">The sequence shown here is derived from an EMBL/GenBank/DDBJ whole genome shotgun (WGS) entry which is preliminary data.</text>
</comment>
<keyword evidence="2" id="KW-1185">Reference proteome</keyword>
<dbReference type="OrthoDB" id="5967843at2759"/>
<reference evidence="1 2" key="1">
    <citation type="journal article" date="2019" name="Nat. Ecol. Evol.">
        <title>Megaphylogeny resolves global patterns of mushroom evolution.</title>
        <authorList>
            <person name="Varga T."/>
            <person name="Krizsan K."/>
            <person name="Foldi C."/>
            <person name="Dima B."/>
            <person name="Sanchez-Garcia M."/>
            <person name="Sanchez-Ramirez S."/>
            <person name="Szollosi G.J."/>
            <person name="Szarkandi J.G."/>
            <person name="Papp V."/>
            <person name="Albert L."/>
            <person name="Andreopoulos W."/>
            <person name="Angelini C."/>
            <person name="Antonin V."/>
            <person name="Barry K.W."/>
            <person name="Bougher N.L."/>
            <person name="Buchanan P."/>
            <person name="Buyck B."/>
            <person name="Bense V."/>
            <person name="Catcheside P."/>
            <person name="Chovatia M."/>
            <person name="Cooper J."/>
            <person name="Damon W."/>
            <person name="Desjardin D."/>
            <person name="Finy P."/>
            <person name="Geml J."/>
            <person name="Haridas S."/>
            <person name="Hughes K."/>
            <person name="Justo A."/>
            <person name="Karasinski D."/>
            <person name="Kautmanova I."/>
            <person name="Kiss B."/>
            <person name="Kocsube S."/>
            <person name="Kotiranta H."/>
            <person name="LaButti K.M."/>
            <person name="Lechner B.E."/>
            <person name="Liimatainen K."/>
            <person name="Lipzen A."/>
            <person name="Lukacs Z."/>
            <person name="Mihaltcheva S."/>
            <person name="Morgado L.N."/>
            <person name="Niskanen T."/>
            <person name="Noordeloos M.E."/>
            <person name="Ohm R.A."/>
            <person name="Ortiz-Santana B."/>
            <person name="Ovrebo C."/>
            <person name="Racz N."/>
            <person name="Riley R."/>
            <person name="Savchenko A."/>
            <person name="Shiryaev A."/>
            <person name="Soop K."/>
            <person name="Spirin V."/>
            <person name="Szebenyi C."/>
            <person name="Tomsovsky M."/>
            <person name="Tulloss R.E."/>
            <person name="Uehling J."/>
            <person name="Grigoriev I.V."/>
            <person name="Vagvolgyi C."/>
            <person name="Papp T."/>
            <person name="Martin F.M."/>
            <person name="Miettinen O."/>
            <person name="Hibbett D.S."/>
            <person name="Nagy L.G."/>
        </authorList>
    </citation>
    <scope>NUCLEOTIDE SEQUENCE [LARGE SCALE GENOMIC DNA]</scope>
    <source>
        <strain evidence="1 2">FP101781</strain>
    </source>
</reference>
<dbReference type="EMBL" id="QPFP01000345">
    <property type="protein sequence ID" value="TEB15817.1"/>
    <property type="molecule type" value="Genomic_DNA"/>
</dbReference>
<dbReference type="AlphaFoldDB" id="A0A4Y7S3P5"/>